<dbReference type="Proteomes" id="UP000254055">
    <property type="component" value="Unassembled WGS sequence"/>
</dbReference>
<reference evidence="1 2" key="1">
    <citation type="submission" date="2018-06" db="EMBL/GenBank/DDBJ databases">
        <authorList>
            <consortium name="Pathogen Informatics"/>
            <person name="Doyle S."/>
        </authorList>
    </citation>
    <scope>NUCLEOTIDE SEQUENCE [LARGE SCALE GENOMIC DNA]</scope>
    <source>
        <strain evidence="1 2">NCTC12229</strain>
    </source>
</reference>
<dbReference type="EMBL" id="UGRS01000001">
    <property type="protein sequence ID" value="SUA35690.1"/>
    <property type="molecule type" value="Genomic_DNA"/>
</dbReference>
<evidence type="ECO:0000313" key="1">
    <source>
        <dbReference type="EMBL" id="SUA35690.1"/>
    </source>
</evidence>
<protein>
    <submittedName>
        <fullName evidence="1">Uncharacterized protein</fullName>
    </submittedName>
</protein>
<name>A0A378WE48_9NEIS</name>
<dbReference type="RefSeq" id="WP_220182107.1">
    <property type="nucleotide sequence ID" value="NZ_UGRS01000001.1"/>
</dbReference>
<accession>A0A378WE48</accession>
<evidence type="ECO:0000313" key="2">
    <source>
        <dbReference type="Proteomes" id="UP000254055"/>
    </source>
</evidence>
<gene>
    <name evidence="1" type="ORF">NCTC12229_00093</name>
</gene>
<dbReference type="AlphaFoldDB" id="A0A378WE48"/>
<sequence>MIFTVPDFCWLPPPTVPPIPFPPFADLCGAKTVAKDIKINHKLAFIFKASKINKATVNNIALISKK</sequence>
<organism evidence="1 2">
    <name type="scientific">Neisseria zoodegmatis</name>
    <dbReference type="NCBI Taxonomy" id="326523"/>
    <lineage>
        <taxon>Bacteria</taxon>
        <taxon>Pseudomonadati</taxon>
        <taxon>Pseudomonadota</taxon>
        <taxon>Betaproteobacteria</taxon>
        <taxon>Neisseriales</taxon>
        <taxon>Neisseriaceae</taxon>
        <taxon>Neisseria</taxon>
    </lineage>
</organism>
<proteinExistence type="predicted"/>